<dbReference type="InterPro" id="IPR015886">
    <property type="entry name" value="H2TH_FPG"/>
</dbReference>
<dbReference type="SUPFAM" id="SSF81624">
    <property type="entry name" value="N-terminal domain of MutM-like DNA repair proteins"/>
    <property type="match status" value="1"/>
</dbReference>
<comment type="cofactor">
    <cofactor evidence="2">
        <name>Zn(2+)</name>
        <dbReference type="ChEBI" id="CHEBI:29105"/>
    </cofactor>
</comment>
<dbReference type="SMART" id="SM01232">
    <property type="entry name" value="H2TH"/>
    <property type="match status" value="1"/>
</dbReference>
<dbReference type="OrthoDB" id="9800855at2"/>
<evidence type="ECO:0000256" key="14">
    <source>
        <dbReference type="ARBA" id="ARBA00023204"/>
    </source>
</evidence>
<evidence type="ECO:0000256" key="5">
    <source>
        <dbReference type="ARBA" id="ARBA00012024"/>
    </source>
</evidence>
<evidence type="ECO:0000256" key="6">
    <source>
        <dbReference type="ARBA" id="ARBA00012720"/>
    </source>
</evidence>
<keyword evidence="17 23" id="KW-0326">Glycosidase</keyword>
<evidence type="ECO:0000259" key="22">
    <source>
        <dbReference type="PROSITE" id="PS51068"/>
    </source>
</evidence>
<organism evidence="23 24">
    <name type="scientific">Luteitalea pratensis</name>
    <dbReference type="NCBI Taxonomy" id="1855912"/>
    <lineage>
        <taxon>Bacteria</taxon>
        <taxon>Pseudomonadati</taxon>
        <taxon>Acidobacteriota</taxon>
        <taxon>Vicinamibacteria</taxon>
        <taxon>Vicinamibacterales</taxon>
        <taxon>Vicinamibacteraceae</taxon>
        <taxon>Luteitalea</taxon>
    </lineage>
</organism>
<dbReference type="Proteomes" id="UP000076079">
    <property type="component" value="Chromosome"/>
</dbReference>
<dbReference type="KEGG" id="abac:LuPra_00201"/>
<evidence type="ECO:0000256" key="10">
    <source>
        <dbReference type="ARBA" id="ARBA00022771"/>
    </source>
</evidence>
<dbReference type="EMBL" id="CP015136">
    <property type="protein sequence ID" value="AMY07037.1"/>
    <property type="molecule type" value="Genomic_DNA"/>
</dbReference>
<dbReference type="EC" id="3.2.2.23" evidence="5"/>
<comment type="catalytic activity">
    <reaction evidence="19">
        <text>2'-deoxyribonucleotide-(2'-deoxyribose 5'-phosphate)-2'-deoxyribonucleotide-DNA = a 3'-end 2'-deoxyribonucleotide-(2,3-dehydro-2,3-deoxyribose 5'-phosphate)-DNA + a 5'-end 5'-phospho-2'-deoxyribonucleoside-DNA + H(+)</text>
        <dbReference type="Rhea" id="RHEA:66592"/>
        <dbReference type="Rhea" id="RHEA-COMP:13180"/>
        <dbReference type="Rhea" id="RHEA-COMP:16897"/>
        <dbReference type="Rhea" id="RHEA-COMP:17067"/>
        <dbReference type="ChEBI" id="CHEBI:15378"/>
        <dbReference type="ChEBI" id="CHEBI:136412"/>
        <dbReference type="ChEBI" id="CHEBI:157695"/>
        <dbReference type="ChEBI" id="CHEBI:167181"/>
        <dbReference type="EC" id="4.2.99.18"/>
    </reaction>
</comment>
<proteinExistence type="inferred from homology"/>
<keyword evidence="14" id="KW-0234">DNA repair</keyword>
<evidence type="ECO:0000256" key="13">
    <source>
        <dbReference type="ARBA" id="ARBA00023125"/>
    </source>
</evidence>
<dbReference type="PROSITE" id="PS51066">
    <property type="entry name" value="ZF_FPG_2"/>
    <property type="match status" value="1"/>
</dbReference>
<feature type="domain" description="Formamidopyrimidine-DNA glycosylase catalytic" evidence="22">
    <location>
        <begin position="2"/>
        <end position="121"/>
    </location>
</feature>
<evidence type="ECO:0000256" key="19">
    <source>
        <dbReference type="ARBA" id="ARBA00044632"/>
    </source>
</evidence>
<comment type="catalytic activity">
    <reaction evidence="1">
        <text>Hydrolysis of DNA containing ring-opened 7-methylguanine residues, releasing 2,6-diamino-4-hydroxy-5-(N-methyl)formamidopyrimidine.</text>
        <dbReference type="EC" id="3.2.2.23"/>
    </reaction>
</comment>
<dbReference type="GO" id="GO:0008270">
    <property type="term" value="F:zinc ion binding"/>
    <property type="evidence" value="ECO:0007669"/>
    <property type="project" value="UniProtKB-KW"/>
</dbReference>
<sequence>MPELPEVEATRQLLEPAMRGARFDRVLLRRADLRRAFPPDFAARLTGTTVDAVTRRAKYLVLPLSSGETLVMHLGMSGDFGVQSRERAASAAPPPPRAHDHVVFEMSSGCVVTFTDPRRFGVMDLLTREALSAHETLVGLGPEPLSPEFDAAALARACARRRVPLKVALLDQRVVAGLGNIYAVEALHLAGLSPSRRASTIATPTGKPRPTAMRLVAAIKKVLTTAIARQSNTTYRSAFAEATADESARFRVYDREGEACPTRGCAGVIRRSVQGGRSTFACRICQR</sequence>
<keyword evidence="15" id="KW-0456">Lyase</keyword>
<dbReference type="CDD" id="cd08966">
    <property type="entry name" value="EcFpg-like_N"/>
    <property type="match status" value="1"/>
</dbReference>
<evidence type="ECO:0000256" key="20">
    <source>
        <dbReference type="PROSITE-ProRule" id="PRU00391"/>
    </source>
</evidence>
<dbReference type="EC" id="4.2.99.18" evidence="6"/>
<evidence type="ECO:0000256" key="17">
    <source>
        <dbReference type="ARBA" id="ARBA00023295"/>
    </source>
</evidence>
<keyword evidence="12" id="KW-0862">Zinc</keyword>
<dbReference type="PROSITE" id="PS51068">
    <property type="entry name" value="FPG_CAT"/>
    <property type="match status" value="1"/>
</dbReference>
<evidence type="ECO:0000259" key="21">
    <source>
        <dbReference type="PROSITE" id="PS51066"/>
    </source>
</evidence>
<dbReference type="InterPro" id="IPR035937">
    <property type="entry name" value="FPG_N"/>
</dbReference>
<keyword evidence="10 20" id="KW-0863">Zinc-finger</keyword>
<dbReference type="InterPro" id="IPR000214">
    <property type="entry name" value="Znf_DNA_glyclase/AP_lyase"/>
</dbReference>
<dbReference type="InterPro" id="IPR020629">
    <property type="entry name" value="FPG_Glyclase"/>
</dbReference>
<dbReference type="PATRIC" id="fig|1813736.3.peg.212"/>
<evidence type="ECO:0000256" key="8">
    <source>
        <dbReference type="ARBA" id="ARBA00022723"/>
    </source>
</evidence>
<dbReference type="RefSeq" id="WP_110169041.1">
    <property type="nucleotide sequence ID" value="NZ_CP015136.1"/>
</dbReference>
<reference evidence="23 24" key="1">
    <citation type="journal article" date="2016" name="Genome Announc.">
        <title>First Complete Genome Sequence of a Subdivision 6 Acidobacterium Strain.</title>
        <authorList>
            <person name="Huang S."/>
            <person name="Vieira S."/>
            <person name="Bunk B."/>
            <person name="Riedel T."/>
            <person name="Sproer C."/>
            <person name="Overmann J."/>
        </authorList>
    </citation>
    <scope>NUCLEOTIDE SEQUENCE [LARGE SCALE GENOMIC DNA]</scope>
    <source>
        <strain evidence="24">DSM 100886 HEG_-6_39</strain>
    </source>
</reference>
<dbReference type="GO" id="GO:0140078">
    <property type="term" value="F:class I DNA-(apurinic or apyrimidinic site) endonuclease activity"/>
    <property type="evidence" value="ECO:0007669"/>
    <property type="project" value="UniProtKB-EC"/>
</dbReference>
<evidence type="ECO:0000313" key="23">
    <source>
        <dbReference type="EMBL" id="AMY07037.1"/>
    </source>
</evidence>
<dbReference type="GO" id="GO:0006284">
    <property type="term" value="P:base-excision repair"/>
    <property type="evidence" value="ECO:0007669"/>
    <property type="project" value="InterPro"/>
</dbReference>
<evidence type="ECO:0000256" key="7">
    <source>
        <dbReference type="ARBA" id="ARBA00016240"/>
    </source>
</evidence>
<keyword evidence="24" id="KW-1185">Reference proteome</keyword>
<dbReference type="Pfam" id="PF06831">
    <property type="entry name" value="H2TH"/>
    <property type="match status" value="1"/>
</dbReference>
<dbReference type="STRING" id="1855912.LuPra_00201"/>
<dbReference type="SMART" id="SM00898">
    <property type="entry name" value="Fapy_DNA_glyco"/>
    <property type="match status" value="1"/>
</dbReference>
<dbReference type="SUPFAM" id="SSF57716">
    <property type="entry name" value="Glucocorticoid receptor-like (DNA-binding domain)"/>
    <property type="match status" value="1"/>
</dbReference>
<evidence type="ECO:0000256" key="3">
    <source>
        <dbReference type="ARBA" id="ARBA00009409"/>
    </source>
</evidence>
<dbReference type="PANTHER" id="PTHR22993:SF9">
    <property type="entry name" value="FORMAMIDOPYRIMIDINE-DNA GLYCOSYLASE"/>
    <property type="match status" value="1"/>
</dbReference>
<feature type="domain" description="FPG-type" evidence="21">
    <location>
        <begin position="251"/>
        <end position="287"/>
    </location>
</feature>
<dbReference type="NCBIfam" id="NF002211">
    <property type="entry name" value="PRK01103.1"/>
    <property type="match status" value="1"/>
</dbReference>
<keyword evidence="13" id="KW-0238">DNA-binding</keyword>
<dbReference type="Pfam" id="PF01149">
    <property type="entry name" value="Fapy_DNA_glyco"/>
    <property type="match status" value="1"/>
</dbReference>
<evidence type="ECO:0000256" key="12">
    <source>
        <dbReference type="ARBA" id="ARBA00022833"/>
    </source>
</evidence>
<keyword evidence="16" id="KW-0511">Multifunctional enzyme</keyword>
<dbReference type="GO" id="GO:0003684">
    <property type="term" value="F:damaged DNA binding"/>
    <property type="evidence" value="ECO:0007669"/>
    <property type="project" value="InterPro"/>
</dbReference>
<dbReference type="GO" id="GO:0034039">
    <property type="term" value="F:8-oxo-7,8-dihydroguanine DNA N-glycosylase activity"/>
    <property type="evidence" value="ECO:0007669"/>
    <property type="project" value="TreeGrafter"/>
</dbReference>
<evidence type="ECO:0000256" key="16">
    <source>
        <dbReference type="ARBA" id="ARBA00023268"/>
    </source>
</evidence>
<comment type="subunit">
    <text evidence="4">Monomer.</text>
</comment>
<dbReference type="PANTHER" id="PTHR22993">
    <property type="entry name" value="FORMAMIDOPYRIMIDINE-DNA GLYCOSYLASE"/>
    <property type="match status" value="1"/>
</dbReference>
<evidence type="ECO:0000313" key="24">
    <source>
        <dbReference type="Proteomes" id="UP000076079"/>
    </source>
</evidence>
<keyword evidence="11 23" id="KW-0378">Hydrolase</keyword>
<evidence type="ECO:0000256" key="15">
    <source>
        <dbReference type="ARBA" id="ARBA00023239"/>
    </source>
</evidence>
<protein>
    <recommendedName>
        <fullName evidence="7">Formamidopyrimidine-DNA glycosylase</fullName>
        <ecNumber evidence="5">3.2.2.23</ecNumber>
        <ecNumber evidence="6">4.2.99.18</ecNumber>
    </recommendedName>
    <alternativeName>
        <fullName evidence="18">DNA-(apurinic or apyrimidinic site) lyase MutM</fullName>
    </alternativeName>
</protein>
<keyword evidence="9" id="KW-0227">DNA damage</keyword>
<evidence type="ECO:0000256" key="1">
    <source>
        <dbReference type="ARBA" id="ARBA00001668"/>
    </source>
</evidence>
<keyword evidence="8" id="KW-0479">Metal-binding</keyword>
<evidence type="ECO:0000256" key="4">
    <source>
        <dbReference type="ARBA" id="ARBA00011245"/>
    </source>
</evidence>
<dbReference type="AlphaFoldDB" id="A0A143PER6"/>
<comment type="similarity">
    <text evidence="3">Belongs to the FPG family.</text>
</comment>
<evidence type="ECO:0000256" key="2">
    <source>
        <dbReference type="ARBA" id="ARBA00001947"/>
    </source>
</evidence>
<accession>A0A143PER6</accession>
<dbReference type="InterPro" id="IPR010979">
    <property type="entry name" value="Ribosomal_uS13-like_H2TH"/>
</dbReference>
<gene>
    <name evidence="23" type="primary">mutM</name>
    <name evidence="23" type="ORF">LuPra_00201</name>
</gene>
<evidence type="ECO:0000256" key="11">
    <source>
        <dbReference type="ARBA" id="ARBA00022801"/>
    </source>
</evidence>
<dbReference type="SUPFAM" id="SSF46946">
    <property type="entry name" value="S13-like H2TH domain"/>
    <property type="match status" value="1"/>
</dbReference>
<dbReference type="Gene3D" id="3.20.190.10">
    <property type="entry name" value="MutM-like, N-terminal"/>
    <property type="match status" value="1"/>
</dbReference>
<dbReference type="Gene3D" id="1.10.8.50">
    <property type="match status" value="1"/>
</dbReference>
<evidence type="ECO:0000256" key="9">
    <source>
        <dbReference type="ARBA" id="ARBA00022763"/>
    </source>
</evidence>
<dbReference type="InterPro" id="IPR012319">
    <property type="entry name" value="FPG_cat"/>
</dbReference>
<reference evidence="24" key="2">
    <citation type="submission" date="2016-04" db="EMBL/GenBank/DDBJ databases">
        <title>First Complete Genome Sequence of a Subdivision 6 Acidobacterium.</title>
        <authorList>
            <person name="Huang S."/>
            <person name="Vieira S."/>
            <person name="Bunk B."/>
            <person name="Riedel T."/>
            <person name="Sproeer C."/>
            <person name="Overmann J."/>
        </authorList>
    </citation>
    <scope>NUCLEOTIDE SEQUENCE [LARGE SCALE GENOMIC DNA]</scope>
    <source>
        <strain evidence="24">DSM 100886 HEG_-6_39</strain>
    </source>
</reference>
<dbReference type="NCBIfam" id="TIGR00577">
    <property type="entry name" value="fpg"/>
    <property type="match status" value="1"/>
</dbReference>
<name>A0A143PER6_LUTPR</name>
<evidence type="ECO:0000256" key="18">
    <source>
        <dbReference type="ARBA" id="ARBA00030638"/>
    </source>
</evidence>